<reference evidence="1 2" key="1">
    <citation type="submission" date="2009-12" db="EMBL/GenBank/DDBJ databases">
        <title>Genome Sequence of Prevotella buccalis ATCC 35310.</title>
        <authorList>
            <person name="Durkin A.S."/>
            <person name="Madupu R."/>
            <person name="Torralba M."/>
            <person name="Methe B."/>
            <person name="Sutton G."/>
            <person name="Strausberg R.L."/>
            <person name="Nelson K.E."/>
        </authorList>
    </citation>
    <scope>NUCLEOTIDE SEQUENCE [LARGE SCALE GENOMIC DNA]</scope>
    <source>
        <strain evidence="1 2">ATCC 35310</strain>
    </source>
</reference>
<name>D1W5P1_9BACT</name>
<organism evidence="1 2">
    <name type="scientific">Hoylesella buccalis ATCC 35310</name>
    <dbReference type="NCBI Taxonomy" id="679190"/>
    <lineage>
        <taxon>Bacteria</taxon>
        <taxon>Pseudomonadati</taxon>
        <taxon>Bacteroidota</taxon>
        <taxon>Bacteroidia</taxon>
        <taxon>Bacteroidales</taxon>
        <taxon>Prevotellaceae</taxon>
        <taxon>Hoylesella</taxon>
    </lineage>
</organism>
<dbReference type="EMBL" id="ADEG01000053">
    <property type="protein sequence ID" value="EFA92138.1"/>
    <property type="molecule type" value="Genomic_DNA"/>
</dbReference>
<dbReference type="AlphaFoldDB" id="D1W5P1"/>
<comment type="caution">
    <text evidence="1">The sequence shown here is derived from an EMBL/GenBank/DDBJ whole genome shotgun (WGS) entry which is preliminary data.</text>
</comment>
<proteinExistence type="predicted"/>
<sequence length="68" mass="8062">MKVYLLKFDHKNYYGGGMVIIAANSEEEAEKLAKEEWWFYCMLDPVEYEYLTANVTEPQILAEDVYEE</sequence>
<protein>
    <submittedName>
        <fullName evidence="1">Uncharacterized protein</fullName>
    </submittedName>
</protein>
<gene>
    <name evidence="1" type="ORF">HMPREF0650_0376</name>
</gene>
<evidence type="ECO:0000313" key="2">
    <source>
        <dbReference type="Proteomes" id="UP000005283"/>
    </source>
</evidence>
<dbReference type="STRING" id="679190.HMPREF0650_0376"/>
<accession>D1W5P1</accession>
<keyword evidence="2" id="KW-1185">Reference proteome</keyword>
<dbReference type="RefSeq" id="WP_004349128.1">
    <property type="nucleotide sequence ID" value="NZ_ADEG01000053.1"/>
</dbReference>
<dbReference type="Proteomes" id="UP000005283">
    <property type="component" value="Unassembled WGS sequence"/>
</dbReference>
<evidence type="ECO:0000313" key="1">
    <source>
        <dbReference type="EMBL" id="EFA92138.1"/>
    </source>
</evidence>